<evidence type="ECO:0000256" key="4">
    <source>
        <dbReference type="ARBA" id="ARBA00023136"/>
    </source>
</evidence>
<dbReference type="GO" id="GO:0016236">
    <property type="term" value="P:macroautophagy"/>
    <property type="evidence" value="ECO:0007669"/>
    <property type="project" value="TreeGrafter"/>
</dbReference>
<organism evidence="6 7">
    <name type="scientific">Gloeophyllum trabeum (strain ATCC 11539 / FP-39264 / Madison 617)</name>
    <name type="common">Brown rot fungus</name>
    <dbReference type="NCBI Taxonomy" id="670483"/>
    <lineage>
        <taxon>Eukaryota</taxon>
        <taxon>Fungi</taxon>
        <taxon>Dikarya</taxon>
        <taxon>Basidiomycota</taxon>
        <taxon>Agaricomycotina</taxon>
        <taxon>Agaricomycetes</taxon>
        <taxon>Gloeophyllales</taxon>
        <taxon>Gloeophyllaceae</taxon>
        <taxon>Gloeophyllum</taxon>
    </lineage>
</organism>
<reference evidence="6 7" key="1">
    <citation type="journal article" date="2012" name="Science">
        <title>The Paleozoic origin of enzymatic lignin decomposition reconstructed from 31 fungal genomes.</title>
        <authorList>
            <person name="Floudas D."/>
            <person name="Binder M."/>
            <person name="Riley R."/>
            <person name="Barry K."/>
            <person name="Blanchette R.A."/>
            <person name="Henrissat B."/>
            <person name="Martinez A.T."/>
            <person name="Otillar R."/>
            <person name="Spatafora J.W."/>
            <person name="Yadav J.S."/>
            <person name="Aerts A."/>
            <person name="Benoit I."/>
            <person name="Boyd A."/>
            <person name="Carlson A."/>
            <person name="Copeland A."/>
            <person name="Coutinho P.M."/>
            <person name="de Vries R.P."/>
            <person name="Ferreira P."/>
            <person name="Findley K."/>
            <person name="Foster B."/>
            <person name="Gaskell J."/>
            <person name="Glotzer D."/>
            <person name="Gorecki P."/>
            <person name="Heitman J."/>
            <person name="Hesse C."/>
            <person name="Hori C."/>
            <person name="Igarashi K."/>
            <person name="Jurgens J.A."/>
            <person name="Kallen N."/>
            <person name="Kersten P."/>
            <person name="Kohler A."/>
            <person name="Kuees U."/>
            <person name="Kumar T.K.A."/>
            <person name="Kuo A."/>
            <person name="LaButti K."/>
            <person name="Larrondo L.F."/>
            <person name="Lindquist E."/>
            <person name="Ling A."/>
            <person name="Lombard V."/>
            <person name="Lucas S."/>
            <person name="Lundell T."/>
            <person name="Martin R."/>
            <person name="McLaughlin D.J."/>
            <person name="Morgenstern I."/>
            <person name="Morin E."/>
            <person name="Murat C."/>
            <person name="Nagy L.G."/>
            <person name="Nolan M."/>
            <person name="Ohm R.A."/>
            <person name="Patyshakuliyeva A."/>
            <person name="Rokas A."/>
            <person name="Ruiz-Duenas F.J."/>
            <person name="Sabat G."/>
            <person name="Salamov A."/>
            <person name="Samejima M."/>
            <person name="Schmutz J."/>
            <person name="Slot J.C."/>
            <person name="St John F."/>
            <person name="Stenlid J."/>
            <person name="Sun H."/>
            <person name="Sun S."/>
            <person name="Syed K."/>
            <person name="Tsang A."/>
            <person name="Wiebenga A."/>
            <person name="Young D."/>
            <person name="Pisabarro A."/>
            <person name="Eastwood D.C."/>
            <person name="Martin F."/>
            <person name="Cullen D."/>
            <person name="Grigoriev I.V."/>
            <person name="Hibbett D.S."/>
        </authorList>
    </citation>
    <scope>NUCLEOTIDE SEQUENCE [LARGE SCALE GENOMIC DNA]</scope>
    <source>
        <strain evidence="6 7">ATCC 11539</strain>
    </source>
</reference>
<dbReference type="Proteomes" id="UP000030669">
    <property type="component" value="Unassembled WGS sequence"/>
</dbReference>
<evidence type="ECO:0000256" key="5">
    <source>
        <dbReference type="SAM" id="Phobius"/>
    </source>
</evidence>
<dbReference type="InterPro" id="IPR059112">
    <property type="entry name" value="CysZ/EI24"/>
</dbReference>
<dbReference type="GeneID" id="19301410"/>
<dbReference type="AlphaFoldDB" id="S7RTT1"/>
<feature type="transmembrane region" description="Helical" evidence="5">
    <location>
        <begin position="68"/>
        <end position="89"/>
    </location>
</feature>
<evidence type="ECO:0000313" key="6">
    <source>
        <dbReference type="EMBL" id="EPQ58090.1"/>
    </source>
</evidence>
<evidence type="ECO:0008006" key="8">
    <source>
        <dbReference type="Google" id="ProtNLM"/>
    </source>
</evidence>
<name>S7RTT1_GLOTA</name>
<dbReference type="EMBL" id="KB469298">
    <property type="protein sequence ID" value="EPQ58090.1"/>
    <property type="molecule type" value="Genomic_DNA"/>
</dbReference>
<dbReference type="OrthoDB" id="266518at2759"/>
<feature type="transmembrane region" description="Helical" evidence="5">
    <location>
        <begin position="224"/>
        <end position="257"/>
    </location>
</feature>
<accession>S7RTT1</accession>
<protein>
    <recommendedName>
        <fullName evidence="8">EI24-domain-containing protein</fullName>
    </recommendedName>
</protein>
<dbReference type="PANTHER" id="PTHR21389:SF0">
    <property type="entry name" value="ETOPOSIDE-INDUCED PROTEIN 2.4 HOMOLOG"/>
    <property type="match status" value="1"/>
</dbReference>
<keyword evidence="3 5" id="KW-1133">Transmembrane helix</keyword>
<dbReference type="HOGENOM" id="CLU_046461_0_0_1"/>
<evidence type="ECO:0000256" key="1">
    <source>
        <dbReference type="ARBA" id="ARBA00004141"/>
    </source>
</evidence>
<dbReference type="PANTHER" id="PTHR21389">
    <property type="entry name" value="P53 INDUCED PROTEIN"/>
    <property type="match status" value="1"/>
</dbReference>
<dbReference type="KEGG" id="gtr:GLOTRDRAFT_126575"/>
<dbReference type="GO" id="GO:0016020">
    <property type="term" value="C:membrane"/>
    <property type="evidence" value="ECO:0007669"/>
    <property type="project" value="UniProtKB-SubCell"/>
</dbReference>
<dbReference type="Pfam" id="PF07264">
    <property type="entry name" value="EI24"/>
    <property type="match status" value="1"/>
</dbReference>
<proteinExistence type="predicted"/>
<gene>
    <name evidence="6" type="ORF">GLOTRDRAFT_126575</name>
</gene>
<feature type="transmembrane region" description="Helical" evidence="5">
    <location>
        <begin position="293"/>
        <end position="315"/>
    </location>
</feature>
<sequence>MSRYSPQQGGYPYSAARAAYPSFIPVQDSLKLQATWLLRGLADAFRWDIVVRTVSSDPEIRANVLKSLLLNSLSLTSIYVFDILLHPLVRDQQKWLHRNVGWFYQVLWLLPVVGASLYLNSSWCTLIAKRTYALQHGSRAAAAETSYTYTGLLHALASSAYRGVMIVTSITLDFALGHIPVVGPALSFAFLCWVDAYYCFEFIWTARGLALFKRVRHLEEHWAYYFAFGLPSAALCMWGSGLANAAIFALIFPSYIIMAMHAHPVPHDPYNPLPVSASATDTRPLLPSPYVPIRLPVFASVIFINDWIVRVLSLFGPRGGGRHRRGLSEAEAESVEEGVEMSAVGRGGRRIGVRGVRRKVE</sequence>
<evidence type="ECO:0000256" key="3">
    <source>
        <dbReference type="ARBA" id="ARBA00022989"/>
    </source>
</evidence>
<dbReference type="OMA" id="CWVDSYY"/>
<feature type="transmembrane region" description="Helical" evidence="5">
    <location>
        <begin position="185"/>
        <end position="204"/>
    </location>
</feature>
<comment type="subcellular location">
    <subcellularLocation>
        <location evidence="1">Membrane</location>
        <topology evidence="1">Multi-pass membrane protein</topology>
    </subcellularLocation>
</comment>
<dbReference type="GO" id="GO:0005783">
    <property type="term" value="C:endoplasmic reticulum"/>
    <property type="evidence" value="ECO:0007669"/>
    <property type="project" value="TreeGrafter"/>
</dbReference>
<evidence type="ECO:0000256" key="2">
    <source>
        <dbReference type="ARBA" id="ARBA00022692"/>
    </source>
</evidence>
<evidence type="ECO:0000313" key="7">
    <source>
        <dbReference type="Proteomes" id="UP000030669"/>
    </source>
</evidence>
<keyword evidence="2 5" id="KW-0812">Transmembrane</keyword>
<feature type="transmembrane region" description="Helical" evidence="5">
    <location>
        <begin position="101"/>
        <end position="120"/>
    </location>
</feature>
<keyword evidence="7" id="KW-1185">Reference proteome</keyword>
<keyword evidence="4 5" id="KW-0472">Membrane</keyword>
<dbReference type="RefSeq" id="XP_007863366.1">
    <property type="nucleotide sequence ID" value="XM_007865175.1"/>
</dbReference>
<dbReference type="eggNOG" id="KOG3966">
    <property type="taxonomic scope" value="Eukaryota"/>
</dbReference>